<reference evidence="2" key="1">
    <citation type="journal article" date="2020" name="Nature">
        <title>Giant virus diversity and host interactions through global metagenomics.</title>
        <authorList>
            <person name="Schulz F."/>
            <person name="Roux S."/>
            <person name="Paez-Espino D."/>
            <person name="Jungbluth S."/>
            <person name="Walsh D.A."/>
            <person name="Denef V.J."/>
            <person name="McMahon K.D."/>
            <person name="Konstantinidis K.T."/>
            <person name="Eloe-Fadrosh E.A."/>
            <person name="Kyrpides N.C."/>
            <person name="Woyke T."/>
        </authorList>
    </citation>
    <scope>NUCLEOTIDE SEQUENCE</scope>
    <source>
        <strain evidence="2">GVMAG-S-3300012000-53</strain>
    </source>
</reference>
<name>A0A6C0KFV0_9ZZZZ</name>
<keyword evidence="1" id="KW-0472">Membrane</keyword>
<sequence>MIIIGIIAHNNNIAILLTVVIIYILSLYYIYTDEDLQMGQNSILYQ</sequence>
<keyword evidence="1" id="KW-0812">Transmembrane</keyword>
<organism evidence="2">
    <name type="scientific">viral metagenome</name>
    <dbReference type="NCBI Taxonomy" id="1070528"/>
    <lineage>
        <taxon>unclassified sequences</taxon>
        <taxon>metagenomes</taxon>
        <taxon>organismal metagenomes</taxon>
    </lineage>
</organism>
<dbReference type="AlphaFoldDB" id="A0A6C0KFV0"/>
<dbReference type="EMBL" id="MN740891">
    <property type="protein sequence ID" value="QHU16882.1"/>
    <property type="molecule type" value="Genomic_DNA"/>
</dbReference>
<accession>A0A6C0KFV0</accession>
<evidence type="ECO:0000256" key="1">
    <source>
        <dbReference type="SAM" id="Phobius"/>
    </source>
</evidence>
<keyword evidence="1" id="KW-1133">Transmembrane helix</keyword>
<feature type="transmembrane region" description="Helical" evidence="1">
    <location>
        <begin position="12"/>
        <end position="31"/>
    </location>
</feature>
<proteinExistence type="predicted"/>
<evidence type="ECO:0000313" key="2">
    <source>
        <dbReference type="EMBL" id="QHU16882.1"/>
    </source>
</evidence>
<protein>
    <submittedName>
        <fullName evidence="2">Uncharacterized protein</fullName>
    </submittedName>
</protein>